<evidence type="ECO:0000256" key="11">
    <source>
        <dbReference type="HAMAP-Rule" id="MF_00366"/>
    </source>
</evidence>
<sequence>MIFLKKKLPHQQECLADTGCDFIYFWQLAGEDISVYLPRITLTINPATNREDPYVVAEDKSTLIERALDKVTNKAVLINLLARRVRQLNKNSRPLVEKFDGEDNIAVALREVIAGKIYPVFKSGETDTTSE</sequence>
<evidence type="ECO:0000256" key="10">
    <source>
        <dbReference type="ARBA" id="ARBA00048552"/>
    </source>
</evidence>
<dbReference type="HAMAP" id="MF_00366">
    <property type="entry name" value="RNApol_bact_RpoZ"/>
    <property type="match status" value="1"/>
</dbReference>
<dbReference type="GO" id="GO:0000428">
    <property type="term" value="C:DNA-directed RNA polymerase complex"/>
    <property type="evidence" value="ECO:0007669"/>
    <property type="project" value="UniProtKB-KW"/>
</dbReference>
<evidence type="ECO:0000256" key="7">
    <source>
        <dbReference type="ARBA" id="ARBA00023163"/>
    </source>
</evidence>
<name>A0A3A4R2H2_9BACT</name>
<dbReference type="NCBIfam" id="TIGR00690">
    <property type="entry name" value="rpoZ"/>
    <property type="match status" value="1"/>
</dbReference>
<dbReference type="Pfam" id="PF01192">
    <property type="entry name" value="RNA_pol_Rpb6"/>
    <property type="match status" value="1"/>
</dbReference>
<keyword evidence="5 11" id="KW-0808">Transferase</keyword>
<evidence type="ECO:0000313" key="12">
    <source>
        <dbReference type="EMBL" id="RJP59169.1"/>
    </source>
</evidence>
<comment type="similarity">
    <text evidence="1 11">Belongs to the RNA polymerase subunit omega family.</text>
</comment>
<dbReference type="SMART" id="SM01409">
    <property type="entry name" value="RNA_pol_Rpb6"/>
    <property type="match status" value="1"/>
</dbReference>
<dbReference type="InterPro" id="IPR003716">
    <property type="entry name" value="DNA-dir_RNA_pol_omega"/>
</dbReference>
<comment type="function">
    <text evidence="11">Promotes RNA polymerase assembly. Latches the N- and C-terminal regions of the beta' subunit thereby facilitating its interaction with the beta and alpha subunits.</text>
</comment>
<keyword evidence="6 11" id="KW-0548">Nucleotidyltransferase</keyword>
<evidence type="ECO:0000256" key="5">
    <source>
        <dbReference type="ARBA" id="ARBA00022679"/>
    </source>
</evidence>
<comment type="caution">
    <text evidence="12">The sequence shown here is derived from an EMBL/GenBank/DDBJ whole genome shotgun (WGS) entry which is preliminary data.</text>
</comment>
<evidence type="ECO:0000256" key="4">
    <source>
        <dbReference type="ARBA" id="ARBA00022478"/>
    </source>
</evidence>
<evidence type="ECO:0000256" key="3">
    <source>
        <dbReference type="ARBA" id="ARBA00013725"/>
    </source>
</evidence>
<proteinExistence type="inferred from homology"/>
<dbReference type="GO" id="GO:0006351">
    <property type="term" value="P:DNA-templated transcription"/>
    <property type="evidence" value="ECO:0007669"/>
    <property type="project" value="UniProtKB-UniRule"/>
</dbReference>
<dbReference type="Gene3D" id="3.90.940.10">
    <property type="match status" value="1"/>
</dbReference>
<protein>
    <recommendedName>
        <fullName evidence="3 11">DNA-directed RNA polymerase subunit omega</fullName>
        <shortName evidence="11">RNAP omega subunit</shortName>
        <ecNumber evidence="2 11">2.7.7.6</ecNumber>
    </recommendedName>
    <alternativeName>
        <fullName evidence="9 11">RNA polymerase omega subunit</fullName>
    </alternativeName>
    <alternativeName>
        <fullName evidence="8 11">Transcriptase subunit omega</fullName>
    </alternativeName>
</protein>
<dbReference type="EC" id="2.7.7.6" evidence="2 11"/>
<evidence type="ECO:0000256" key="8">
    <source>
        <dbReference type="ARBA" id="ARBA00029924"/>
    </source>
</evidence>
<gene>
    <name evidence="11 12" type="primary">rpoZ</name>
    <name evidence="12" type="ORF">C4541_06680</name>
</gene>
<dbReference type="InterPro" id="IPR036161">
    <property type="entry name" value="RPB6/omega-like_sf"/>
</dbReference>
<comment type="catalytic activity">
    <reaction evidence="10 11">
        <text>RNA(n) + a ribonucleoside 5'-triphosphate = RNA(n+1) + diphosphate</text>
        <dbReference type="Rhea" id="RHEA:21248"/>
        <dbReference type="Rhea" id="RHEA-COMP:14527"/>
        <dbReference type="Rhea" id="RHEA-COMP:17342"/>
        <dbReference type="ChEBI" id="CHEBI:33019"/>
        <dbReference type="ChEBI" id="CHEBI:61557"/>
        <dbReference type="ChEBI" id="CHEBI:140395"/>
        <dbReference type="EC" id="2.7.7.6"/>
    </reaction>
</comment>
<keyword evidence="4 11" id="KW-0240">DNA-directed RNA polymerase</keyword>
<dbReference type="AlphaFoldDB" id="A0A3A4R2H2"/>
<dbReference type="EMBL" id="QZJZ01000054">
    <property type="protein sequence ID" value="RJP59169.1"/>
    <property type="molecule type" value="Genomic_DNA"/>
</dbReference>
<dbReference type="GO" id="GO:0003677">
    <property type="term" value="F:DNA binding"/>
    <property type="evidence" value="ECO:0007669"/>
    <property type="project" value="UniProtKB-UniRule"/>
</dbReference>
<keyword evidence="7 11" id="KW-0804">Transcription</keyword>
<evidence type="ECO:0000313" key="13">
    <source>
        <dbReference type="Proteomes" id="UP000266426"/>
    </source>
</evidence>
<dbReference type="GO" id="GO:0003899">
    <property type="term" value="F:DNA-directed RNA polymerase activity"/>
    <property type="evidence" value="ECO:0007669"/>
    <property type="project" value="UniProtKB-UniRule"/>
</dbReference>
<reference evidence="12 13" key="1">
    <citation type="journal article" date="2017" name="ISME J.">
        <title>Energy and carbon metabolisms in a deep terrestrial subsurface fluid microbial community.</title>
        <authorList>
            <person name="Momper L."/>
            <person name="Jungbluth S.P."/>
            <person name="Lee M.D."/>
            <person name="Amend J.P."/>
        </authorList>
    </citation>
    <scope>NUCLEOTIDE SEQUENCE [LARGE SCALE GENOMIC DNA]</scope>
    <source>
        <strain evidence="12">SURF_26</strain>
    </source>
</reference>
<comment type="subunit">
    <text evidence="11">The RNAP catalytic core consists of 2 alpha, 1 beta, 1 beta' and 1 omega subunit. When a sigma factor is associated with the core the holoenzyme is formed, which can initiate transcription.</text>
</comment>
<evidence type="ECO:0000256" key="9">
    <source>
        <dbReference type="ARBA" id="ARBA00030998"/>
    </source>
</evidence>
<evidence type="ECO:0000256" key="2">
    <source>
        <dbReference type="ARBA" id="ARBA00012418"/>
    </source>
</evidence>
<dbReference type="Proteomes" id="UP000266426">
    <property type="component" value="Unassembled WGS sequence"/>
</dbReference>
<organism evidence="12 13">
    <name type="scientific">Candidatus Auribacter fodinae</name>
    <dbReference type="NCBI Taxonomy" id="2093366"/>
    <lineage>
        <taxon>Bacteria</taxon>
        <taxon>Pseudomonadati</taxon>
        <taxon>Candidatus Auribacterota</taxon>
        <taxon>Candidatus Auribacteria</taxon>
        <taxon>Candidatus Auribacterales</taxon>
        <taxon>Candidatus Auribacteraceae</taxon>
        <taxon>Candidatus Auribacter</taxon>
    </lineage>
</organism>
<dbReference type="SUPFAM" id="SSF63562">
    <property type="entry name" value="RPB6/omega subunit-like"/>
    <property type="match status" value="1"/>
</dbReference>
<evidence type="ECO:0000256" key="6">
    <source>
        <dbReference type="ARBA" id="ARBA00022695"/>
    </source>
</evidence>
<accession>A0A3A4R2H2</accession>
<evidence type="ECO:0000256" key="1">
    <source>
        <dbReference type="ARBA" id="ARBA00006711"/>
    </source>
</evidence>
<dbReference type="InterPro" id="IPR006110">
    <property type="entry name" value="Pol_omega/Rpo6/RPB6"/>
</dbReference>